<dbReference type="AlphaFoldDB" id="E9H1H4"/>
<accession>E9H1H4</accession>
<dbReference type="EMBL" id="GL732583">
    <property type="protein sequence ID" value="EFX74351.1"/>
    <property type="molecule type" value="Genomic_DNA"/>
</dbReference>
<organism evidence="2 3">
    <name type="scientific">Daphnia pulex</name>
    <name type="common">Water flea</name>
    <dbReference type="NCBI Taxonomy" id="6669"/>
    <lineage>
        <taxon>Eukaryota</taxon>
        <taxon>Metazoa</taxon>
        <taxon>Ecdysozoa</taxon>
        <taxon>Arthropoda</taxon>
        <taxon>Crustacea</taxon>
        <taxon>Branchiopoda</taxon>
        <taxon>Diplostraca</taxon>
        <taxon>Cladocera</taxon>
        <taxon>Anomopoda</taxon>
        <taxon>Daphniidae</taxon>
        <taxon>Daphnia</taxon>
    </lineage>
</organism>
<name>E9H1H4_DAPPU</name>
<evidence type="ECO:0000313" key="3">
    <source>
        <dbReference type="Proteomes" id="UP000000305"/>
    </source>
</evidence>
<evidence type="ECO:0000256" key="1">
    <source>
        <dbReference type="SAM" id="MobiDB-lite"/>
    </source>
</evidence>
<feature type="compositionally biased region" description="Basic and acidic residues" evidence="1">
    <location>
        <begin position="46"/>
        <end position="57"/>
    </location>
</feature>
<dbReference type="InParanoid" id="E9H1H4"/>
<feature type="region of interest" description="Disordered" evidence="1">
    <location>
        <begin position="46"/>
        <end position="68"/>
    </location>
</feature>
<dbReference type="Proteomes" id="UP000000305">
    <property type="component" value="Unassembled WGS sequence"/>
</dbReference>
<reference evidence="2 3" key="1">
    <citation type="journal article" date="2011" name="Science">
        <title>The ecoresponsive genome of Daphnia pulex.</title>
        <authorList>
            <person name="Colbourne J.K."/>
            <person name="Pfrender M.E."/>
            <person name="Gilbert D."/>
            <person name="Thomas W.K."/>
            <person name="Tucker A."/>
            <person name="Oakley T.H."/>
            <person name="Tokishita S."/>
            <person name="Aerts A."/>
            <person name="Arnold G.J."/>
            <person name="Basu M.K."/>
            <person name="Bauer D.J."/>
            <person name="Caceres C.E."/>
            <person name="Carmel L."/>
            <person name="Casola C."/>
            <person name="Choi J.H."/>
            <person name="Detter J.C."/>
            <person name="Dong Q."/>
            <person name="Dusheyko S."/>
            <person name="Eads B.D."/>
            <person name="Frohlich T."/>
            <person name="Geiler-Samerotte K.A."/>
            <person name="Gerlach D."/>
            <person name="Hatcher P."/>
            <person name="Jogdeo S."/>
            <person name="Krijgsveld J."/>
            <person name="Kriventseva E.V."/>
            <person name="Kultz D."/>
            <person name="Laforsch C."/>
            <person name="Lindquist E."/>
            <person name="Lopez J."/>
            <person name="Manak J.R."/>
            <person name="Muller J."/>
            <person name="Pangilinan J."/>
            <person name="Patwardhan R.P."/>
            <person name="Pitluck S."/>
            <person name="Pritham E.J."/>
            <person name="Rechtsteiner A."/>
            <person name="Rho M."/>
            <person name="Rogozin I.B."/>
            <person name="Sakarya O."/>
            <person name="Salamov A."/>
            <person name="Schaack S."/>
            <person name="Shapiro H."/>
            <person name="Shiga Y."/>
            <person name="Skalitzky C."/>
            <person name="Smith Z."/>
            <person name="Souvorov A."/>
            <person name="Sung W."/>
            <person name="Tang Z."/>
            <person name="Tsuchiya D."/>
            <person name="Tu H."/>
            <person name="Vos H."/>
            <person name="Wang M."/>
            <person name="Wolf Y.I."/>
            <person name="Yamagata H."/>
            <person name="Yamada T."/>
            <person name="Ye Y."/>
            <person name="Shaw J.R."/>
            <person name="Andrews J."/>
            <person name="Crease T.J."/>
            <person name="Tang H."/>
            <person name="Lucas S.M."/>
            <person name="Robertson H.M."/>
            <person name="Bork P."/>
            <person name="Koonin E.V."/>
            <person name="Zdobnov E.M."/>
            <person name="Grigoriev I.V."/>
            <person name="Lynch M."/>
            <person name="Boore J.L."/>
        </authorList>
    </citation>
    <scope>NUCLEOTIDE SEQUENCE [LARGE SCALE GENOMIC DNA]</scope>
</reference>
<dbReference type="HOGENOM" id="CLU_2796575_0_0_1"/>
<gene>
    <name evidence="2" type="ORF">DAPPUDRAFT_251846</name>
</gene>
<dbReference type="KEGG" id="dpx:DAPPUDRAFT_251846"/>
<protein>
    <submittedName>
        <fullName evidence="2">Uncharacterized protein</fullName>
    </submittedName>
</protein>
<keyword evidence="3" id="KW-1185">Reference proteome</keyword>
<proteinExistence type="predicted"/>
<evidence type="ECO:0000313" key="2">
    <source>
        <dbReference type="EMBL" id="EFX74351.1"/>
    </source>
</evidence>
<sequence>MSPDVFPHGETHNVPVMASQSVWPRVTANKSASYAVIEEFFKANERGSVRVTDNRTEPRKKHFSESST</sequence>